<organism evidence="3 4">
    <name type="scientific">Lactuca saligna</name>
    <name type="common">Willowleaf lettuce</name>
    <dbReference type="NCBI Taxonomy" id="75948"/>
    <lineage>
        <taxon>Eukaryota</taxon>
        <taxon>Viridiplantae</taxon>
        <taxon>Streptophyta</taxon>
        <taxon>Embryophyta</taxon>
        <taxon>Tracheophyta</taxon>
        <taxon>Spermatophyta</taxon>
        <taxon>Magnoliopsida</taxon>
        <taxon>eudicotyledons</taxon>
        <taxon>Gunneridae</taxon>
        <taxon>Pentapetalae</taxon>
        <taxon>asterids</taxon>
        <taxon>campanulids</taxon>
        <taxon>Asterales</taxon>
        <taxon>Asteraceae</taxon>
        <taxon>Cichorioideae</taxon>
        <taxon>Cichorieae</taxon>
        <taxon>Lactucinae</taxon>
        <taxon>Lactuca</taxon>
    </lineage>
</organism>
<gene>
    <name evidence="3" type="ORF">LSALG_LOCUS20460</name>
</gene>
<accession>A0AA35YV73</accession>
<feature type="compositionally biased region" description="Basic residues" evidence="1">
    <location>
        <begin position="8"/>
        <end position="22"/>
    </location>
</feature>
<feature type="compositionally biased region" description="Pro residues" evidence="1">
    <location>
        <begin position="23"/>
        <end position="32"/>
    </location>
</feature>
<dbReference type="InterPro" id="IPR004312">
    <property type="entry name" value="ATHILA_Orf1_C"/>
</dbReference>
<dbReference type="AlphaFoldDB" id="A0AA35YV73"/>
<evidence type="ECO:0000313" key="4">
    <source>
        <dbReference type="Proteomes" id="UP001177003"/>
    </source>
</evidence>
<reference evidence="3" key="1">
    <citation type="submission" date="2023-04" db="EMBL/GenBank/DDBJ databases">
        <authorList>
            <person name="Vijverberg K."/>
            <person name="Xiong W."/>
            <person name="Schranz E."/>
        </authorList>
    </citation>
    <scope>NUCLEOTIDE SEQUENCE</scope>
</reference>
<evidence type="ECO:0000256" key="1">
    <source>
        <dbReference type="SAM" id="MobiDB-lite"/>
    </source>
</evidence>
<name>A0AA35YV73_LACSI</name>
<dbReference type="Proteomes" id="UP001177003">
    <property type="component" value="Chromosome 4"/>
</dbReference>
<evidence type="ECO:0000313" key="3">
    <source>
        <dbReference type="EMBL" id="CAI9280726.1"/>
    </source>
</evidence>
<feature type="domain" description="Arabidopsis retrotransposon Orf1 C-terminal" evidence="2">
    <location>
        <begin position="67"/>
        <end position="164"/>
    </location>
</feature>
<feature type="region of interest" description="Disordered" evidence="1">
    <location>
        <begin position="1"/>
        <end position="39"/>
    </location>
</feature>
<keyword evidence="4" id="KW-1185">Reference proteome</keyword>
<proteinExistence type="predicted"/>
<evidence type="ECO:0000259" key="2">
    <source>
        <dbReference type="Pfam" id="PF03078"/>
    </source>
</evidence>
<dbReference type="EMBL" id="OX465080">
    <property type="protein sequence ID" value="CAI9280726.1"/>
    <property type="molecule type" value="Genomic_DNA"/>
</dbReference>
<dbReference type="Pfam" id="PF03078">
    <property type="entry name" value="ATHILA"/>
    <property type="match status" value="1"/>
</dbReference>
<protein>
    <recommendedName>
        <fullName evidence="2">Arabidopsis retrotransposon Orf1 C-terminal domain-containing protein</fullName>
    </recommendedName>
</protein>
<sequence length="232" mass="26166">MKGEPSKRLRCTKSSVRRRRPRSPSPSPPPRSLSPQPNRAHGGVVCLGPIQEGQFDSFLQRVYLDHGILYFHLIIQDYEISLDQINAIVGAPTEHTFGPTNPIRGYFDMTWWTQLTQLHPYVSSAAKASSLIHPLMKVAHRIIASLVAPRKEQSTINPLELKILYVMAHPEDNHIPHYGCTSDRERFIEGVLSACSPRLPKSKPHTPTPNSHCWVSLISALLSMSPCDYFVW</sequence>